<evidence type="ECO:0000313" key="3">
    <source>
        <dbReference type="Proteomes" id="UP000663791"/>
    </source>
</evidence>
<evidence type="ECO:0000313" key="2">
    <source>
        <dbReference type="EMBL" id="MBM9459918.1"/>
    </source>
</evidence>
<protein>
    <submittedName>
        <fullName evidence="2">Uncharacterized protein</fullName>
    </submittedName>
</protein>
<reference evidence="2" key="1">
    <citation type="submission" date="2021-01" db="EMBL/GenBank/DDBJ databases">
        <title>Novel species in genus Nocardioides.</title>
        <authorList>
            <person name="Zhang G."/>
        </authorList>
    </citation>
    <scope>NUCLEOTIDE SEQUENCE</scope>
    <source>
        <strain evidence="2">Zg-536</strain>
    </source>
</reference>
<feature type="chain" id="PRO_5037059195" evidence="1">
    <location>
        <begin position="24"/>
        <end position="317"/>
    </location>
</feature>
<organism evidence="2 3">
    <name type="scientific">Nocardioides faecalis</name>
    <dbReference type="NCBI Taxonomy" id="2803858"/>
    <lineage>
        <taxon>Bacteria</taxon>
        <taxon>Bacillati</taxon>
        <taxon>Actinomycetota</taxon>
        <taxon>Actinomycetes</taxon>
        <taxon>Propionibacteriales</taxon>
        <taxon>Nocardioidaceae</taxon>
        <taxon>Nocardioides</taxon>
    </lineage>
</organism>
<dbReference type="RefSeq" id="WP_205291223.1">
    <property type="nucleotide sequence ID" value="NZ_CP074406.1"/>
</dbReference>
<dbReference type="AlphaFoldDB" id="A0A938Y4L2"/>
<comment type="caution">
    <text evidence="2">The sequence shown here is derived from an EMBL/GenBank/DDBJ whole genome shotgun (WGS) entry which is preliminary data.</text>
</comment>
<proteinExistence type="predicted"/>
<gene>
    <name evidence="2" type="ORF">JK386_08375</name>
</gene>
<dbReference type="EMBL" id="JAERTX010000006">
    <property type="protein sequence ID" value="MBM9459918.1"/>
    <property type="molecule type" value="Genomic_DNA"/>
</dbReference>
<evidence type="ECO:0000256" key="1">
    <source>
        <dbReference type="SAM" id="SignalP"/>
    </source>
</evidence>
<name>A0A938Y4L2_9ACTN</name>
<sequence>MRGARFAAALAGLALLSACASEAKPVYQEEPIARAVITTYDEQLEPSAAVLALVPAEAQTVSVTDFEQLRLVLGLGSMQEASPADVARFWRRLPRTATLSRGLLRGVDARLRADFGFTQDDVAWEARYTGAAKGWILAFRNGTSMDAVARAVKAGVGPLADAVVDADRRLVTSAKPPEPEAAWGAEPALAALGGQEAVATYLSRGCLDVDSVFGKGVQAKLAAEPAAALRDLDELDGFALAMGSELATVQLGPKRRDAFDRVRLAENLPPTVPDFNVALTRPVADPSTGRLGYTLDDPAAAAELTRTRQLPFAVCAG</sequence>
<keyword evidence="1" id="KW-0732">Signal</keyword>
<dbReference type="Proteomes" id="UP000663791">
    <property type="component" value="Unassembled WGS sequence"/>
</dbReference>
<dbReference type="PROSITE" id="PS51257">
    <property type="entry name" value="PROKAR_LIPOPROTEIN"/>
    <property type="match status" value="1"/>
</dbReference>
<keyword evidence="3" id="KW-1185">Reference proteome</keyword>
<feature type="signal peptide" evidence="1">
    <location>
        <begin position="1"/>
        <end position="23"/>
    </location>
</feature>
<accession>A0A938Y4L2</accession>